<dbReference type="Proteomes" id="UP001497527">
    <property type="component" value="Unassembled WGS sequence"/>
</dbReference>
<organism evidence="2 3">
    <name type="scientific">Tenacibaculum polynesiense</name>
    <dbReference type="NCBI Taxonomy" id="3137857"/>
    <lineage>
        <taxon>Bacteria</taxon>
        <taxon>Pseudomonadati</taxon>
        <taxon>Bacteroidota</taxon>
        <taxon>Flavobacteriia</taxon>
        <taxon>Flavobacteriales</taxon>
        <taxon>Flavobacteriaceae</taxon>
        <taxon>Tenacibaculum</taxon>
    </lineage>
</organism>
<evidence type="ECO:0000313" key="2">
    <source>
        <dbReference type="EMBL" id="CAL2104170.1"/>
    </source>
</evidence>
<proteinExistence type="predicted"/>
<evidence type="ECO:0000313" key="3">
    <source>
        <dbReference type="Proteomes" id="UP001497527"/>
    </source>
</evidence>
<sequence>MKKKLLLILLCVSALNSMNSQELELEKENIAIKYHWTKEISKNSIWTPVKLNTKSKNKLKRIYVKVKMMTLDKTKRDFDINKFILLDVKNKLKIRPTDISYQYVASVIPFNRLSKDKNVNVRYGIRYDDTVKDSFIDFDFPGYNTFQVPINYGTTKSPELHITYFEPEAFKKRRISIFFTVPFNVNTAELYYGNEKLTDIEF</sequence>
<evidence type="ECO:0008006" key="4">
    <source>
        <dbReference type="Google" id="ProtNLM"/>
    </source>
</evidence>
<feature type="signal peptide" evidence="1">
    <location>
        <begin position="1"/>
        <end position="22"/>
    </location>
</feature>
<feature type="chain" id="PRO_5046655010" description="DUF3857 domain-containing protein" evidence="1">
    <location>
        <begin position="23"/>
        <end position="202"/>
    </location>
</feature>
<reference evidence="2 3" key="1">
    <citation type="submission" date="2024-05" db="EMBL/GenBank/DDBJ databases">
        <authorList>
            <person name="Duchaud E."/>
        </authorList>
    </citation>
    <scope>NUCLEOTIDE SEQUENCE [LARGE SCALE GENOMIC DNA]</scope>
    <source>
        <strain evidence="2">Ena-SAMPLE-TAB-13-05-2024-13:56:06:370-140308</strain>
    </source>
</reference>
<name>A0ABP1F0V4_9FLAO</name>
<comment type="caution">
    <text evidence="2">The sequence shown here is derived from an EMBL/GenBank/DDBJ whole genome shotgun (WGS) entry which is preliminary data.</text>
</comment>
<keyword evidence="1" id="KW-0732">Signal</keyword>
<protein>
    <recommendedName>
        <fullName evidence="4">DUF3857 domain-containing protein</fullName>
    </recommendedName>
</protein>
<evidence type="ECO:0000256" key="1">
    <source>
        <dbReference type="SAM" id="SignalP"/>
    </source>
</evidence>
<dbReference type="RefSeq" id="WP_348718437.1">
    <property type="nucleotide sequence ID" value="NZ_CAXJIO010000015.1"/>
</dbReference>
<keyword evidence="3" id="KW-1185">Reference proteome</keyword>
<dbReference type="EMBL" id="CAXJIO010000015">
    <property type="protein sequence ID" value="CAL2104170.1"/>
    <property type="molecule type" value="Genomic_DNA"/>
</dbReference>
<gene>
    <name evidence="2" type="ORF">T190423A01A_60107</name>
</gene>
<accession>A0ABP1F0V4</accession>